<evidence type="ECO:0000256" key="1">
    <source>
        <dbReference type="SAM" id="MobiDB-lite"/>
    </source>
</evidence>
<sequence>MSPHTREKEGKNVDNRVGPLHPTEHDPSTEEDYKNILNELIRYLNLSGGDNSVDQSLGFAHTQKRIGHGRFDNYGYYIGEGGDPDYDGDNDPDSDYDFDDSDSDFDFDDEFGYHDELK</sequence>
<feature type="region of interest" description="Disordered" evidence="1">
    <location>
        <begin position="1"/>
        <end position="30"/>
    </location>
</feature>
<dbReference type="AlphaFoldDB" id="A0A3P6RV14"/>
<gene>
    <name evidence="2" type="ORF">CGOC_LOCUS4158</name>
</gene>
<feature type="compositionally biased region" description="Basic and acidic residues" evidence="1">
    <location>
        <begin position="1"/>
        <end position="14"/>
    </location>
</feature>
<protein>
    <submittedName>
        <fullName evidence="2">Uncharacterized protein</fullName>
    </submittedName>
</protein>
<proteinExistence type="predicted"/>
<dbReference type="Proteomes" id="UP000271889">
    <property type="component" value="Unassembled WGS sequence"/>
</dbReference>
<evidence type="ECO:0000313" key="2">
    <source>
        <dbReference type="EMBL" id="VDK57935.1"/>
    </source>
</evidence>
<dbReference type="EMBL" id="UYRV01011142">
    <property type="protein sequence ID" value="VDK57935.1"/>
    <property type="molecule type" value="Genomic_DNA"/>
</dbReference>
<name>A0A3P6RV14_CYLGO</name>
<evidence type="ECO:0000313" key="3">
    <source>
        <dbReference type="Proteomes" id="UP000271889"/>
    </source>
</evidence>
<keyword evidence="3" id="KW-1185">Reference proteome</keyword>
<accession>A0A3P6RV14</accession>
<reference evidence="2 3" key="1">
    <citation type="submission" date="2018-11" db="EMBL/GenBank/DDBJ databases">
        <authorList>
            <consortium name="Pathogen Informatics"/>
        </authorList>
    </citation>
    <scope>NUCLEOTIDE SEQUENCE [LARGE SCALE GENOMIC DNA]</scope>
</reference>
<feature type="compositionally biased region" description="Acidic residues" evidence="1">
    <location>
        <begin position="82"/>
        <end position="110"/>
    </location>
</feature>
<organism evidence="2 3">
    <name type="scientific">Cylicostephanus goldi</name>
    <name type="common">Nematode worm</name>
    <dbReference type="NCBI Taxonomy" id="71465"/>
    <lineage>
        <taxon>Eukaryota</taxon>
        <taxon>Metazoa</taxon>
        <taxon>Ecdysozoa</taxon>
        <taxon>Nematoda</taxon>
        <taxon>Chromadorea</taxon>
        <taxon>Rhabditida</taxon>
        <taxon>Rhabditina</taxon>
        <taxon>Rhabditomorpha</taxon>
        <taxon>Strongyloidea</taxon>
        <taxon>Strongylidae</taxon>
        <taxon>Cylicostephanus</taxon>
    </lineage>
</organism>
<feature type="region of interest" description="Disordered" evidence="1">
    <location>
        <begin position="78"/>
        <end position="118"/>
    </location>
</feature>